<dbReference type="EMBL" id="LVLJ01003602">
    <property type="protein sequence ID" value="OAE20561.1"/>
    <property type="molecule type" value="Genomic_DNA"/>
</dbReference>
<feature type="region of interest" description="Disordered" evidence="1">
    <location>
        <begin position="145"/>
        <end position="167"/>
    </location>
</feature>
<evidence type="ECO:0000313" key="3">
    <source>
        <dbReference type="Proteomes" id="UP000077202"/>
    </source>
</evidence>
<organism evidence="2 3">
    <name type="scientific">Marchantia polymorpha subsp. ruderalis</name>
    <dbReference type="NCBI Taxonomy" id="1480154"/>
    <lineage>
        <taxon>Eukaryota</taxon>
        <taxon>Viridiplantae</taxon>
        <taxon>Streptophyta</taxon>
        <taxon>Embryophyta</taxon>
        <taxon>Marchantiophyta</taxon>
        <taxon>Marchantiopsida</taxon>
        <taxon>Marchantiidae</taxon>
        <taxon>Marchantiales</taxon>
        <taxon>Marchantiaceae</taxon>
        <taxon>Marchantia</taxon>
    </lineage>
</organism>
<sequence>MISLAVRRIYGTGQSLRWDDESTKGITVENPDLQGRRIWSSQRGHEHSDCPIENSGTGWMADAEEVCRIEQTTQASAADDHAGDWKRTVAAAGQDQRRGSEGEGTARTGAGQRGLRREDPTLQERAAWWTTTCTSEIQRISVRTTDPTVGFPSGAPTRLKGGVTSGPLNEHSRAREIWCGRMALTELQFSMILFPDMREQLQWPPLGASESRRVDLSRAEKRQSRVFQADFASTVALGIRDRSCSFVLQNSSLMVSLNELFYGGPGPDWIVGPPPEPRIVNPGNDDGEPQ</sequence>
<reference evidence="2" key="1">
    <citation type="submission" date="2016-03" db="EMBL/GenBank/DDBJ databases">
        <title>Mechanisms controlling the formation of the plant cell surface in tip-growing cells are functionally conserved among land plants.</title>
        <authorList>
            <person name="Honkanen S."/>
            <person name="Jones V.A."/>
            <person name="Morieri G."/>
            <person name="Champion C."/>
            <person name="Hetherington A.J."/>
            <person name="Kelly S."/>
            <person name="Saint-Marcoux D."/>
            <person name="Proust H."/>
            <person name="Prescott H."/>
            <person name="Dolan L."/>
        </authorList>
    </citation>
    <scope>NUCLEOTIDE SEQUENCE [LARGE SCALE GENOMIC DNA]</scope>
    <source>
        <tissue evidence="2">Whole gametophyte</tissue>
    </source>
</reference>
<accession>A0A176VJR6</accession>
<protein>
    <submittedName>
        <fullName evidence="2">Uncharacterized protein</fullName>
    </submittedName>
</protein>
<keyword evidence="3" id="KW-1185">Reference proteome</keyword>
<name>A0A176VJR6_MARPO</name>
<evidence type="ECO:0000256" key="1">
    <source>
        <dbReference type="SAM" id="MobiDB-lite"/>
    </source>
</evidence>
<gene>
    <name evidence="2" type="ORF">AXG93_3873s1190</name>
</gene>
<evidence type="ECO:0000313" key="2">
    <source>
        <dbReference type="EMBL" id="OAE20561.1"/>
    </source>
</evidence>
<dbReference type="AlphaFoldDB" id="A0A176VJR6"/>
<proteinExistence type="predicted"/>
<comment type="caution">
    <text evidence="2">The sequence shown here is derived from an EMBL/GenBank/DDBJ whole genome shotgun (WGS) entry which is preliminary data.</text>
</comment>
<dbReference type="Proteomes" id="UP000077202">
    <property type="component" value="Unassembled WGS sequence"/>
</dbReference>
<feature type="region of interest" description="Disordered" evidence="1">
    <location>
        <begin position="89"/>
        <end position="122"/>
    </location>
</feature>